<dbReference type="AlphaFoldDB" id="A0A1Y2C6U3"/>
<evidence type="ECO:0000256" key="1">
    <source>
        <dbReference type="SAM" id="MobiDB-lite"/>
    </source>
</evidence>
<evidence type="ECO:0000313" key="5">
    <source>
        <dbReference type="EMBL" id="ORY42614.1"/>
    </source>
</evidence>
<reference evidence="5 6" key="1">
    <citation type="submission" date="2016-07" db="EMBL/GenBank/DDBJ databases">
        <title>Pervasive Adenine N6-methylation of Active Genes in Fungi.</title>
        <authorList>
            <consortium name="DOE Joint Genome Institute"/>
            <person name="Mondo S.J."/>
            <person name="Dannebaum R.O."/>
            <person name="Kuo R.C."/>
            <person name="Labutti K."/>
            <person name="Haridas S."/>
            <person name="Kuo A."/>
            <person name="Salamov A."/>
            <person name="Ahrendt S.R."/>
            <person name="Lipzen A."/>
            <person name="Sullivan W."/>
            <person name="Andreopoulos W.B."/>
            <person name="Clum A."/>
            <person name="Lindquist E."/>
            <person name="Daum C."/>
            <person name="Ramamoorthy G.K."/>
            <person name="Gryganskyi A."/>
            <person name="Culley D."/>
            <person name="Magnuson J.K."/>
            <person name="James T.Y."/>
            <person name="O'Malley M.A."/>
            <person name="Stajich J.E."/>
            <person name="Spatafora J.W."/>
            <person name="Visel A."/>
            <person name="Grigoriev I.V."/>
        </authorList>
    </citation>
    <scope>NUCLEOTIDE SEQUENCE [LARGE SCALE GENOMIC DNA]</scope>
    <source>
        <strain evidence="5 6">JEL800</strain>
    </source>
</reference>
<protein>
    <submittedName>
        <fullName evidence="5">VID27-domain-containing protein</fullName>
    </submittedName>
</protein>
<dbReference type="InterPro" id="IPR040979">
    <property type="entry name" value="Vid27_N"/>
</dbReference>
<dbReference type="Pfam" id="PF17747">
    <property type="entry name" value="VID27_PH"/>
    <property type="match status" value="1"/>
</dbReference>
<feature type="compositionally biased region" description="Low complexity" evidence="1">
    <location>
        <begin position="206"/>
        <end position="230"/>
    </location>
</feature>
<feature type="domain" description="Vid27 N-terminal" evidence="4">
    <location>
        <begin position="1"/>
        <end position="171"/>
    </location>
</feature>
<feature type="region of interest" description="Disordered" evidence="1">
    <location>
        <begin position="183"/>
        <end position="258"/>
    </location>
</feature>
<name>A0A1Y2C6U3_9FUNG</name>
<feature type="compositionally biased region" description="Gly residues" evidence="1">
    <location>
        <begin position="195"/>
        <end position="205"/>
    </location>
</feature>
<dbReference type="GO" id="GO:0005737">
    <property type="term" value="C:cytoplasm"/>
    <property type="evidence" value="ECO:0007669"/>
    <property type="project" value="TreeGrafter"/>
</dbReference>
<gene>
    <name evidence="5" type="ORF">BCR33DRAFT_718301</name>
</gene>
<dbReference type="InterPro" id="IPR013863">
    <property type="entry name" value="VID27_C"/>
</dbReference>
<feature type="region of interest" description="Disordered" evidence="1">
    <location>
        <begin position="410"/>
        <end position="452"/>
    </location>
</feature>
<proteinExistence type="predicted"/>
<evidence type="ECO:0000313" key="6">
    <source>
        <dbReference type="Proteomes" id="UP000193642"/>
    </source>
</evidence>
<dbReference type="EMBL" id="MCGO01000028">
    <property type="protein sequence ID" value="ORY42614.1"/>
    <property type="molecule type" value="Genomic_DNA"/>
</dbReference>
<dbReference type="Pfam" id="PF08553">
    <property type="entry name" value="VID27"/>
    <property type="match status" value="1"/>
</dbReference>
<accession>A0A1Y2C6U3</accession>
<feature type="compositionally biased region" description="Acidic residues" evidence="1">
    <location>
        <begin position="411"/>
        <end position="439"/>
    </location>
</feature>
<evidence type="ECO:0000259" key="2">
    <source>
        <dbReference type="Pfam" id="PF08553"/>
    </source>
</evidence>
<feature type="compositionally biased region" description="Polar residues" evidence="1">
    <location>
        <begin position="249"/>
        <end position="258"/>
    </location>
</feature>
<feature type="compositionally biased region" description="Basic and acidic residues" evidence="1">
    <location>
        <begin position="236"/>
        <end position="246"/>
    </location>
</feature>
<organism evidence="5 6">
    <name type="scientific">Rhizoclosmatium globosum</name>
    <dbReference type="NCBI Taxonomy" id="329046"/>
    <lineage>
        <taxon>Eukaryota</taxon>
        <taxon>Fungi</taxon>
        <taxon>Fungi incertae sedis</taxon>
        <taxon>Chytridiomycota</taxon>
        <taxon>Chytridiomycota incertae sedis</taxon>
        <taxon>Chytridiomycetes</taxon>
        <taxon>Chytridiales</taxon>
        <taxon>Chytriomycetaceae</taxon>
        <taxon>Rhizoclosmatium</taxon>
    </lineage>
</organism>
<dbReference type="SUPFAM" id="SSF101908">
    <property type="entry name" value="Putative isomerase YbhE"/>
    <property type="match status" value="1"/>
</dbReference>
<keyword evidence="6" id="KW-1185">Reference proteome</keyword>
<dbReference type="InterPro" id="IPR040768">
    <property type="entry name" value="Vid27_PH"/>
</dbReference>
<dbReference type="PANTHER" id="PTHR31913">
    <property type="entry name" value="VACUOLAR IMPORT AND DEGRADATION PROTEIN 27"/>
    <property type="match status" value="1"/>
</dbReference>
<evidence type="ECO:0000259" key="4">
    <source>
        <dbReference type="Pfam" id="PF17748"/>
    </source>
</evidence>
<dbReference type="GO" id="GO:0005634">
    <property type="term" value="C:nucleus"/>
    <property type="evidence" value="ECO:0007669"/>
    <property type="project" value="TreeGrafter"/>
</dbReference>
<feature type="domain" description="Vacuolar import/degradation Vid27 C-terminal" evidence="2">
    <location>
        <begin position="457"/>
        <end position="805"/>
    </location>
</feature>
<comment type="caution">
    <text evidence="5">The sequence shown here is derived from an EMBL/GenBank/DDBJ whole genome shotgun (WGS) entry which is preliminary data.</text>
</comment>
<sequence length="817" mass="90333">MFLLKSIGSAIFGRQDTELMKLPSGSLTRITSRTTGATVTVTRQLVYKEATLAVRRTDREFNYQLVCARVFEEGEDEVEQQEDQDENDDDALDDECAFLIDESLKFVALADSPTLSWFDPLSHSNDAFEFKADQTTPATIAAFESLVFASKYERRERKPHADASDAELNAYFDFLRASALNARTASQSPVKKPGGLVGSKTGGVGAAATATAPQMTPGPATQQQQQQQQLQKKKVPVVEKEKEKDATPAQRNSPVPMSLGSTPLAINKNLAAPVAPEGESIVKVVGDLYLYDNRVSQFNLMRESITAEITRTAKYEFNLTIADSVQAYISQPLDSSMNPQFNSHASCFVWLWKQDDGSDSVYPWSVKFADPAQEALFRDAFGACMYESLNKADFLKVKAEDRGYLVNAYQEDVEMEEAEDEEEEEEKEEESESEDEDAFVEATDNSAPGDKTAKITNLTIGHRDRSYFVRGHSIGVLGHPDADSVEYSTVINNVKSLSDNKSFTPTKVLLHDQDRSMLLMRPNEQHTVYRMDLEVGKVVEEWKIDDITPVTEILPEAKGAGMTPSRNLVGINHNSIFRLDPRLETKLVRSESKTYASNVGAFQCATTTASGKLAVGSSKGDIRLYDKLNVRAKTHLPGLGDPVLGIDTTESGKWVVATCKNYLLLVCTEAKDAKSSAKGAVFSGFNKSLGDQKPFPVRLQLRPEHVAYMGGDVSFTPARFNTSNGEDGEGQFEETSIITSTGPYVVTWNFRRVKSGKLNDYTIKQYGSEIVADNFKFGQDKNILVALPEDVCMTSRKSLQTPTKMLKSRSSIVNSPY</sequence>
<dbReference type="InterPro" id="IPR040458">
    <property type="entry name" value="Vid27"/>
</dbReference>
<dbReference type="OrthoDB" id="10251113at2759"/>
<evidence type="ECO:0000259" key="3">
    <source>
        <dbReference type="Pfam" id="PF17747"/>
    </source>
</evidence>
<dbReference type="PANTHER" id="PTHR31913:SF0">
    <property type="entry name" value="VACUOLAR IMPORT AND DEGRADATION PROTEIN 27"/>
    <property type="match status" value="1"/>
</dbReference>
<dbReference type="Pfam" id="PF17748">
    <property type="entry name" value="VID27_N"/>
    <property type="match status" value="1"/>
</dbReference>
<dbReference type="Proteomes" id="UP000193642">
    <property type="component" value="Unassembled WGS sequence"/>
</dbReference>
<feature type="domain" description="Vid27 PH-like" evidence="3">
    <location>
        <begin position="280"/>
        <end position="388"/>
    </location>
</feature>